<organism evidence="1 2">
    <name type="scientific">Dermatophagoides pteronyssinus</name>
    <name type="common">European house dust mite</name>
    <dbReference type="NCBI Taxonomy" id="6956"/>
    <lineage>
        <taxon>Eukaryota</taxon>
        <taxon>Metazoa</taxon>
        <taxon>Ecdysozoa</taxon>
        <taxon>Arthropoda</taxon>
        <taxon>Chelicerata</taxon>
        <taxon>Arachnida</taxon>
        <taxon>Acari</taxon>
        <taxon>Acariformes</taxon>
        <taxon>Sarcoptiformes</taxon>
        <taxon>Astigmata</taxon>
        <taxon>Psoroptidia</taxon>
        <taxon>Analgoidea</taxon>
        <taxon>Pyroglyphidae</taxon>
        <taxon>Dermatophagoidinae</taxon>
        <taxon>Dermatophagoides</taxon>
    </lineage>
</organism>
<reference evidence="1 2" key="2">
    <citation type="journal article" date="2022" name="Mol. Biol. Evol.">
        <title>Comparative Genomics Reveals Insights into the Divergent Evolution of Astigmatic Mites and Household Pest Adaptations.</title>
        <authorList>
            <person name="Xiong Q."/>
            <person name="Wan A.T."/>
            <person name="Liu X."/>
            <person name="Fung C.S."/>
            <person name="Xiao X."/>
            <person name="Malainual N."/>
            <person name="Hou J."/>
            <person name="Wang L."/>
            <person name="Wang M."/>
            <person name="Yang K.Y."/>
            <person name="Cui Y."/>
            <person name="Leung E.L."/>
            <person name="Nong W."/>
            <person name="Shin S.K."/>
            <person name="Au S.W."/>
            <person name="Jeong K.Y."/>
            <person name="Chew F.T."/>
            <person name="Hui J.H."/>
            <person name="Leung T.F."/>
            <person name="Tungtrongchitr A."/>
            <person name="Zhong N."/>
            <person name="Liu Z."/>
            <person name="Tsui S.K."/>
        </authorList>
    </citation>
    <scope>NUCLEOTIDE SEQUENCE [LARGE SCALE GENOMIC DNA]</scope>
    <source>
        <strain evidence="1">Derp</strain>
    </source>
</reference>
<reference evidence="1 2" key="1">
    <citation type="journal article" date="2018" name="J. Allergy Clin. Immunol.">
        <title>High-quality assembly of Dermatophagoides pteronyssinus genome and transcriptome reveals a wide range of novel allergens.</title>
        <authorList>
            <person name="Liu X.Y."/>
            <person name="Yang K.Y."/>
            <person name="Wang M.Q."/>
            <person name="Kwok J.S."/>
            <person name="Zeng X."/>
            <person name="Yang Z."/>
            <person name="Xiao X.J."/>
            <person name="Lau C.P."/>
            <person name="Li Y."/>
            <person name="Huang Z.M."/>
            <person name="Ba J.G."/>
            <person name="Yim A.K."/>
            <person name="Ouyang C.Y."/>
            <person name="Ngai S.M."/>
            <person name="Chan T.F."/>
            <person name="Leung E.L."/>
            <person name="Liu L."/>
            <person name="Liu Z.G."/>
            <person name="Tsui S.K."/>
        </authorList>
    </citation>
    <scope>NUCLEOTIDE SEQUENCE [LARGE SCALE GENOMIC DNA]</scope>
    <source>
        <strain evidence="1">Derp</strain>
    </source>
</reference>
<accession>A0ABQ8JFL3</accession>
<dbReference type="Proteomes" id="UP000887458">
    <property type="component" value="Unassembled WGS sequence"/>
</dbReference>
<name>A0ABQ8JFL3_DERPT</name>
<comment type="caution">
    <text evidence="1">The sequence shown here is derived from an EMBL/GenBank/DDBJ whole genome shotgun (WGS) entry which is preliminary data.</text>
</comment>
<protein>
    <submittedName>
        <fullName evidence="1">Uncharacterized protein</fullName>
    </submittedName>
</protein>
<sequence>MRKHLNIRQHRLKIDSQFVSTENKNVHDFRFLGFDILLSSSLLTTTTDEKIFQANNIRLLLTTTTTDNR</sequence>
<evidence type="ECO:0000313" key="2">
    <source>
        <dbReference type="Proteomes" id="UP000887458"/>
    </source>
</evidence>
<proteinExistence type="predicted"/>
<gene>
    <name evidence="1" type="ORF">DERP_012791</name>
</gene>
<keyword evidence="2" id="KW-1185">Reference proteome</keyword>
<evidence type="ECO:0000313" key="1">
    <source>
        <dbReference type="EMBL" id="KAH9421218.1"/>
    </source>
</evidence>
<dbReference type="EMBL" id="NJHN03000044">
    <property type="protein sequence ID" value="KAH9421218.1"/>
    <property type="molecule type" value="Genomic_DNA"/>
</dbReference>